<dbReference type="InterPro" id="IPR000225">
    <property type="entry name" value="Armadillo"/>
</dbReference>
<feature type="non-terminal residue" evidence="5">
    <location>
        <position position="1"/>
    </location>
</feature>
<evidence type="ECO:0000256" key="4">
    <source>
        <dbReference type="ARBA" id="ARBA00022927"/>
    </source>
</evidence>
<evidence type="ECO:0000256" key="1">
    <source>
        <dbReference type="ARBA" id="ARBA00010394"/>
    </source>
</evidence>
<sequence length="176" mass="19390">AVLALGNVAGDSPRRRELVLSYGALLPLLEQLKPPLLEQLKPDTYLSMLRNVTWTLSNFCRGRPQPSFELVNTVLPALASLIYCNDEEVLTDACWALSYLSDGARDKIQGVIDTGVCSKLVELLRHPSPSVLLPALRTIGNIVSGDDIQTQREIVIHTGTDNLNTYYQTHGGNMLF</sequence>
<name>A0A392MR19_9FABA</name>
<keyword evidence="6" id="KW-1185">Reference proteome</keyword>
<comment type="caution">
    <text evidence="5">The sequence shown here is derived from an EMBL/GenBank/DDBJ whole genome shotgun (WGS) entry which is preliminary data.</text>
</comment>
<dbReference type="Pfam" id="PF00514">
    <property type="entry name" value="Arm"/>
    <property type="match status" value="2"/>
</dbReference>
<comment type="similarity">
    <text evidence="1">Belongs to the importin alpha family.</text>
</comment>
<accession>A0A392MR19</accession>
<evidence type="ECO:0000256" key="3">
    <source>
        <dbReference type="ARBA" id="ARBA00022737"/>
    </source>
</evidence>
<dbReference type="PANTHER" id="PTHR23316">
    <property type="entry name" value="IMPORTIN ALPHA"/>
    <property type="match status" value="1"/>
</dbReference>
<proteinExistence type="inferred from homology"/>
<dbReference type="SMART" id="SM00185">
    <property type="entry name" value="ARM"/>
    <property type="match status" value="3"/>
</dbReference>
<evidence type="ECO:0000313" key="6">
    <source>
        <dbReference type="Proteomes" id="UP000265520"/>
    </source>
</evidence>
<dbReference type="AlphaFoldDB" id="A0A392MR19"/>
<dbReference type="EMBL" id="LXQA010017083">
    <property type="protein sequence ID" value="MCH89871.1"/>
    <property type="molecule type" value="Genomic_DNA"/>
</dbReference>
<reference evidence="5 6" key="1">
    <citation type="journal article" date="2018" name="Front. Plant Sci.">
        <title>Red Clover (Trifolium pratense) and Zigzag Clover (T. medium) - A Picture of Genomic Similarities and Differences.</title>
        <authorList>
            <person name="Dluhosova J."/>
            <person name="Istvanek J."/>
            <person name="Nedelnik J."/>
            <person name="Repkova J."/>
        </authorList>
    </citation>
    <scope>NUCLEOTIDE SEQUENCE [LARGE SCALE GENOMIC DNA]</scope>
    <source>
        <strain evidence="6">cv. 10/8</strain>
        <tissue evidence="5">Leaf</tissue>
    </source>
</reference>
<dbReference type="Proteomes" id="UP000265520">
    <property type="component" value="Unassembled WGS sequence"/>
</dbReference>
<evidence type="ECO:0000313" key="5">
    <source>
        <dbReference type="EMBL" id="MCH89871.1"/>
    </source>
</evidence>
<dbReference type="Gene3D" id="1.25.10.10">
    <property type="entry name" value="Leucine-rich Repeat Variant"/>
    <property type="match status" value="1"/>
</dbReference>
<evidence type="ECO:0000256" key="2">
    <source>
        <dbReference type="ARBA" id="ARBA00022448"/>
    </source>
</evidence>
<protein>
    <submittedName>
        <fullName evidence="5">Importin subunit alpha-1-like</fullName>
    </submittedName>
</protein>
<dbReference type="InterPro" id="IPR011989">
    <property type="entry name" value="ARM-like"/>
</dbReference>
<keyword evidence="3" id="KW-0677">Repeat</keyword>
<dbReference type="SUPFAM" id="SSF48371">
    <property type="entry name" value="ARM repeat"/>
    <property type="match status" value="1"/>
</dbReference>
<keyword evidence="4" id="KW-0653">Protein transport</keyword>
<organism evidence="5 6">
    <name type="scientific">Trifolium medium</name>
    <dbReference type="NCBI Taxonomy" id="97028"/>
    <lineage>
        <taxon>Eukaryota</taxon>
        <taxon>Viridiplantae</taxon>
        <taxon>Streptophyta</taxon>
        <taxon>Embryophyta</taxon>
        <taxon>Tracheophyta</taxon>
        <taxon>Spermatophyta</taxon>
        <taxon>Magnoliopsida</taxon>
        <taxon>eudicotyledons</taxon>
        <taxon>Gunneridae</taxon>
        <taxon>Pentapetalae</taxon>
        <taxon>rosids</taxon>
        <taxon>fabids</taxon>
        <taxon>Fabales</taxon>
        <taxon>Fabaceae</taxon>
        <taxon>Papilionoideae</taxon>
        <taxon>50 kb inversion clade</taxon>
        <taxon>NPAAA clade</taxon>
        <taxon>Hologalegina</taxon>
        <taxon>IRL clade</taxon>
        <taxon>Trifolieae</taxon>
        <taxon>Trifolium</taxon>
    </lineage>
</organism>
<dbReference type="GO" id="GO:0015031">
    <property type="term" value="P:protein transport"/>
    <property type="evidence" value="ECO:0007669"/>
    <property type="project" value="UniProtKB-KW"/>
</dbReference>
<keyword evidence="2" id="KW-0813">Transport</keyword>
<dbReference type="InterPro" id="IPR016024">
    <property type="entry name" value="ARM-type_fold"/>
</dbReference>
<gene>
    <name evidence="5" type="ORF">A2U01_0010775</name>
</gene>